<dbReference type="InterPro" id="IPR020449">
    <property type="entry name" value="Tscrpt_reg_AraC-type_HTH"/>
</dbReference>
<dbReference type="Proteomes" id="UP000199501">
    <property type="component" value="Unassembled WGS sequence"/>
</dbReference>
<evidence type="ECO:0000256" key="4">
    <source>
        <dbReference type="SAM" id="MobiDB-lite"/>
    </source>
</evidence>
<proteinExistence type="predicted"/>
<dbReference type="GO" id="GO:0043565">
    <property type="term" value="F:sequence-specific DNA binding"/>
    <property type="evidence" value="ECO:0007669"/>
    <property type="project" value="InterPro"/>
</dbReference>
<evidence type="ECO:0000256" key="2">
    <source>
        <dbReference type="ARBA" id="ARBA00023125"/>
    </source>
</evidence>
<dbReference type="InterPro" id="IPR035418">
    <property type="entry name" value="AraC-bd_2"/>
</dbReference>
<name>A0A1G6JZF2_9PSEU</name>
<dbReference type="STRING" id="1271860.SAMN05216174_101637"/>
<dbReference type="SMART" id="SM00342">
    <property type="entry name" value="HTH_ARAC"/>
    <property type="match status" value="1"/>
</dbReference>
<evidence type="ECO:0000313" key="6">
    <source>
        <dbReference type="EMBL" id="SDC24162.1"/>
    </source>
</evidence>
<organism evidence="6 7">
    <name type="scientific">Actinokineospora iranica</name>
    <dbReference type="NCBI Taxonomy" id="1271860"/>
    <lineage>
        <taxon>Bacteria</taxon>
        <taxon>Bacillati</taxon>
        <taxon>Actinomycetota</taxon>
        <taxon>Actinomycetes</taxon>
        <taxon>Pseudonocardiales</taxon>
        <taxon>Pseudonocardiaceae</taxon>
        <taxon>Actinokineospora</taxon>
    </lineage>
</organism>
<protein>
    <submittedName>
        <fullName evidence="6">AraC-type DNA-binding protein</fullName>
    </submittedName>
</protein>
<dbReference type="InterPro" id="IPR050204">
    <property type="entry name" value="AraC_XylS_family_regulators"/>
</dbReference>
<dbReference type="GO" id="GO:0003700">
    <property type="term" value="F:DNA-binding transcription factor activity"/>
    <property type="evidence" value="ECO:0007669"/>
    <property type="project" value="InterPro"/>
</dbReference>
<keyword evidence="1" id="KW-0805">Transcription regulation</keyword>
<dbReference type="Pfam" id="PF12833">
    <property type="entry name" value="HTH_18"/>
    <property type="match status" value="1"/>
</dbReference>
<keyword evidence="7" id="KW-1185">Reference proteome</keyword>
<accession>A0A1G6JZF2</accession>
<evidence type="ECO:0000313" key="7">
    <source>
        <dbReference type="Proteomes" id="UP000199501"/>
    </source>
</evidence>
<dbReference type="Pfam" id="PF14525">
    <property type="entry name" value="AraC_binding_2"/>
    <property type="match status" value="1"/>
</dbReference>
<feature type="region of interest" description="Disordered" evidence="4">
    <location>
        <begin position="310"/>
        <end position="331"/>
    </location>
</feature>
<dbReference type="EMBL" id="FMZZ01000001">
    <property type="protein sequence ID" value="SDC24162.1"/>
    <property type="molecule type" value="Genomic_DNA"/>
</dbReference>
<evidence type="ECO:0000256" key="1">
    <source>
        <dbReference type="ARBA" id="ARBA00023015"/>
    </source>
</evidence>
<dbReference type="InterPro" id="IPR009057">
    <property type="entry name" value="Homeodomain-like_sf"/>
</dbReference>
<dbReference type="PROSITE" id="PS00041">
    <property type="entry name" value="HTH_ARAC_FAMILY_1"/>
    <property type="match status" value="1"/>
</dbReference>
<dbReference type="PANTHER" id="PTHR46796:SF6">
    <property type="entry name" value="ARAC SUBFAMILY"/>
    <property type="match status" value="1"/>
</dbReference>
<evidence type="ECO:0000256" key="3">
    <source>
        <dbReference type="ARBA" id="ARBA00023163"/>
    </source>
</evidence>
<dbReference type="OrthoDB" id="9799345at2"/>
<dbReference type="InterPro" id="IPR018060">
    <property type="entry name" value="HTH_AraC"/>
</dbReference>
<dbReference type="PANTHER" id="PTHR46796">
    <property type="entry name" value="HTH-TYPE TRANSCRIPTIONAL ACTIVATOR RHAS-RELATED"/>
    <property type="match status" value="1"/>
</dbReference>
<reference evidence="7" key="1">
    <citation type="submission" date="2016-10" db="EMBL/GenBank/DDBJ databases">
        <authorList>
            <person name="Varghese N."/>
            <person name="Submissions S."/>
        </authorList>
    </citation>
    <scope>NUCLEOTIDE SEQUENCE [LARGE SCALE GENOMIC DNA]</scope>
    <source>
        <strain evidence="7">IBRC-M 10403</strain>
    </source>
</reference>
<sequence length="331" mass="36032">MIENQFRTDDVPAAERFEYWRAHAARTIMLAEVSSDHADDFLAVERDLRLGSLVVFGKEHQPMTARRTAALIRRADPEVYQLSLPLSGRADISWTSREASLGPGEFHVSDSSQPHVVRLRTGGKPFAAVGVRVPKSLVAVPQAQVERVIGRPMPASAGIGALLAGFLTDLDAQRAACHAGDGPRLGTVVADLVSALFAEALDLGVAPQAHGHALVPRVEAFIREHLADPGLTPGAIAAAHHISVSYLHRLFQADGRTVGGWIRRERLENARRDLADPVLAAVAVQDIAARWGFTRHSVFTRAFRAAYGTSPTDYRNQSQPPRRVVAWPGRR</sequence>
<evidence type="ECO:0000259" key="5">
    <source>
        <dbReference type="PROSITE" id="PS01124"/>
    </source>
</evidence>
<dbReference type="AlphaFoldDB" id="A0A1G6JZF2"/>
<dbReference type="PROSITE" id="PS01124">
    <property type="entry name" value="HTH_ARAC_FAMILY_2"/>
    <property type="match status" value="1"/>
</dbReference>
<gene>
    <name evidence="6" type="ORF">SAMN05216174_101637</name>
</gene>
<dbReference type="SUPFAM" id="SSF46689">
    <property type="entry name" value="Homeodomain-like"/>
    <property type="match status" value="1"/>
</dbReference>
<dbReference type="InterPro" id="IPR018062">
    <property type="entry name" value="HTH_AraC-typ_CS"/>
</dbReference>
<feature type="compositionally biased region" description="Polar residues" evidence="4">
    <location>
        <begin position="310"/>
        <end position="320"/>
    </location>
</feature>
<feature type="domain" description="HTH araC/xylS-type" evidence="5">
    <location>
        <begin position="216"/>
        <end position="317"/>
    </location>
</feature>
<dbReference type="PRINTS" id="PR00032">
    <property type="entry name" value="HTHARAC"/>
</dbReference>
<keyword evidence="3" id="KW-0804">Transcription</keyword>
<keyword evidence="2 6" id="KW-0238">DNA-binding</keyword>
<dbReference type="RefSeq" id="WP_091447956.1">
    <property type="nucleotide sequence ID" value="NZ_FMZZ01000001.1"/>
</dbReference>
<dbReference type="Gene3D" id="1.10.10.60">
    <property type="entry name" value="Homeodomain-like"/>
    <property type="match status" value="1"/>
</dbReference>